<reference evidence="2" key="2">
    <citation type="submission" date="2023-01" db="EMBL/GenBank/DDBJ databases">
        <authorList>
            <person name="Petersen C."/>
        </authorList>
    </citation>
    <scope>NUCLEOTIDE SEQUENCE</scope>
    <source>
        <strain evidence="2">IBT 17514</strain>
    </source>
</reference>
<evidence type="ECO:0000313" key="2">
    <source>
        <dbReference type="EMBL" id="KAJ5719675.1"/>
    </source>
</evidence>
<evidence type="ECO:0000313" key="3">
    <source>
        <dbReference type="Proteomes" id="UP001215712"/>
    </source>
</evidence>
<dbReference type="AlphaFoldDB" id="A0AAD6HJ29"/>
<keyword evidence="3" id="KW-1185">Reference proteome</keyword>
<feature type="non-terminal residue" evidence="2">
    <location>
        <position position="577"/>
    </location>
</feature>
<dbReference type="EMBL" id="JAQJAN010000010">
    <property type="protein sequence ID" value="KAJ5719675.1"/>
    <property type="molecule type" value="Genomic_DNA"/>
</dbReference>
<dbReference type="Proteomes" id="UP001215712">
    <property type="component" value="Unassembled WGS sequence"/>
</dbReference>
<organism evidence="2 3">
    <name type="scientific">Penicillium malachiteum</name>
    <dbReference type="NCBI Taxonomy" id="1324776"/>
    <lineage>
        <taxon>Eukaryota</taxon>
        <taxon>Fungi</taxon>
        <taxon>Dikarya</taxon>
        <taxon>Ascomycota</taxon>
        <taxon>Pezizomycotina</taxon>
        <taxon>Eurotiomycetes</taxon>
        <taxon>Eurotiomycetidae</taxon>
        <taxon>Eurotiales</taxon>
        <taxon>Aspergillaceae</taxon>
        <taxon>Penicillium</taxon>
    </lineage>
</organism>
<comment type="caution">
    <text evidence="2">The sequence shown here is derived from an EMBL/GenBank/DDBJ whole genome shotgun (WGS) entry which is preliminary data.</text>
</comment>
<accession>A0AAD6HJ29</accession>
<dbReference type="InterPro" id="IPR021822">
    <property type="entry name" value="DUF3405"/>
</dbReference>
<dbReference type="PANTHER" id="PTHR36205">
    <property type="entry name" value="CHROMOSOME 19, WHOLE GENOME SHOTGUN SEQUENCE"/>
    <property type="match status" value="1"/>
</dbReference>
<evidence type="ECO:0000256" key="1">
    <source>
        <dbReference type="SAM" id="MobiDB-lite"/>
    </source>
</evidence>
<protein>
    <submittedName>
        <fullName evidence="2">Uncharacterized protein</fullName>
    </submittedName>
</protein>
<dbReference type="Pfam" id="PF11885">
    <property type="entry name" value="DUF3405"/>
    <property type="match status" value="1"/>
</dbReference>
<reference evidence="2" key="1">
    <citation type="journal article" date="2023" name="IMA Fungus">
        <title>Comparative genomic study of the Penicillium genus elucidates a diverse pangenome and 15 lateral gene transfer events.</title>
        <authorList>
            <person name="Petersen C."/>
            <person name="Sorensen T."/>
            <person name="Nielsen M.R."/>
            <person name="Sondergaard T.E."/>
            <person name="Sorensen J.L."/>
            <person name="Fitzpatrick D.A."/>
            <person name="Frisvad J.C."/>
            <person name="Nielsen K.L."/>
        </authorList>
    </citation>
    <scope>NUCLEOTIDE SEQUENCE</scope>
    <source>
        <strain evidence="2">IBT 17514</strain>
    </source>
</reference>
<feature type="region of interest" description="Disordered" evidence="1">
    <location>
        <begin position="151"/>
        <end position="174"/>
    </location>
</feature>
<dbReference type="PANTHER" id="PTHR36205:SF4">
    <property type="match status" value="1"/>
</dbReference>
<name>A0AAD6HJ29_9EURO</name>
<gene>
    <name evidence="2" type="ORF">N7493_007253</name>
</gene>
<sequence>EGSYRTVGFVAICVISTWRRLHRTRTLSLIIRTQIIIVKNGKKRWKGTYQQCVGPNGTILSRDNEEFLMKGYQWDQSRFPAPIFGSYKAWDLDDSLCTDRFSQYAAYGYGNEEDELWDDLNWGTLQQECVERNAGRYRHLNPVDRITTLHHSHDSQTNHANSSKTSQDTSQSNYHPRTAVILRTWIDKKYTPNDILFIRSMVMELSLHSGGEYEIILLVDSKDVELPEPGDKPGMEEFKKSHLPEELQDIAVFFNEKMLADWYPKIDVHLAILQYFQPVQIFSRLNPQYDYIWQFEMDSRYTGHLYHFLEQAGKFAKQQPRKHLWERNSYFYIPAIHGDWDKFVDTVDQSMDDREDIWGPNPAKGINVKNKAPPVPRPYEQDSQWTWGIGEEADVITWMPQFDPKNTNWPFRDRIFNFKQGTRTPVRSSPVAMSRISARLLRLMHADKTRAGFGLASEMSPVSWALFYGLKSVQVPMPVYHELKWDPVELNRRANPGEPGSVNAVWNSIWSWKMHDDIMLKLSYMFSSEFQGNYIELGLGLMTQLSGRKITADSVCLRCSSILSKIQINRTRSDAKI</sequence>
<feature type="compositionally biased region" description="Polar residues" evidence="1">
    <location>
        <begin position="157"/>
        <end position="174"/>
    </location>
</feature>
<proteinExistence type="predicted"/>